<protein>
    <submittedName>
        <fullName evidence="2">Uncharacterized protein</fullName>
    </submittedName>
</protein>
<evidence type="ECO:0000313" key="2">
    <source>
        <dbReference type="EMBL" id="RKO88765.1"/>
    </source>
</evidence>
<dbReference type="Proteomes" id="UP000269721">
    <property type="component" value="Unassembled WGS sequence"/>
</dbReference>
<evidence type="ECO:0000256" key="1">
    <source>
        <dbReference type="SAM" id="MobiDB-lite"/>
    </source>
</evidence>
<sequence>MPQSANGAAAVRPIISMLVFDDLNENGQGVGYEYNIHNHDHDRVQNNQDKVNPFGSSDEQVTRAKVVEDAEHGPTEAPALSDHTKTRLTKVKHSLLQIVTCASSALMPTTQAAAHTKETITPEQTDLAAVVKAKLKPKRQPRMQEAKVATSNVENNAPAPASAVESQPTAAIMVAPAAKPRQSPGRKPETSLSEVSGQAAEEARNRKRTEAFLLEGTGSALVKRNRTNRATVAVKKGSAVPMCMGAINDVHGRTESEVLTWASSLGIIKAGQHVRLLIINGYPHAREYMYELATITALTKSLISAQESVASTKASKKRISACVVMLQRHVLGGFV</sequence>
<evidence type="ECO:0000313" key="3">
    <source>
        <dbReference type="Proteomes" id="UP000269721"/>
    </source>
</evidence>
<dbReference type="AlphaFoldDB" id="A0A4P9WB06"/>
<reference evidence="3" key="1">
    <citation type="journal article" date="2018" name="Nat. Microbiol.">
        <title>Leveraging single-cell genomics to expand the fungal tree of life.</title>
        <authorList>
            <person name="Ahrendt S.R."/>
            <person name="Quandt C.A."/>
            <person name="Ciobanu D."/>
            <person name="Clum A."/>
            <person name="Salamov A."/>
            <person name="Andreopoulos B."/>
            <person name="Cheng J.F."/>
            <person name="Woyke T."/>
            <person name="Pelin A."/>
            <person name="Henrissat B."/>
            <person name="Reynolds N.K."/>
            <person name="Benny G.L."/>
            <person name="Smith M.E."/>
            <person name="James T.Y."/>
            <person name="Grigoriev I.V."/>
        </authorList>
    </citation>
    <scope>NUCLEOTIDE SEQUENCE [LARGE SCALE GENOMIC DNA]</scope>
</reference>
<gene>
    <name evidence="2" type="ORF">BDK51DRAFT_27532</name>
</gene>
<accession>A0A4P9WB06</accession>
<keyword evidence="3" id="KW-1185">Reference proteome</keyword>
<organism evidence="2 3">
    <name type="scientific">Blyttiomyces helicus</name>
    <dbReference type="NCBI Taxonomy" id="388810"/>
    <lineage>
        <taxon>Eukaryota</taxon>
        <taxon>Fungi</taxon>
        <taxon>Fungi incertae sedis</taxon>
        <taxon>Chytridiomycota</taxon>
        <taxon>Chytridiomycota incertae sedis</taxon>
        <taxon>Chytridiomycetes</taxon>
        <taxon>Chytridiomycetes incertae sedis</taxon>
        <taxon>Blyttiomyces</taxon>
    </lineage>
</organism>
<dbReference type="EMBL" id="KZ996494">
    <property type="protein sequence ID" value="RKO88765.1"/>
    <property type="molecule type" value="Genomic_DNA"/>
</dbReference>
<feature type="region of interest" description="Disordered" evidence="1">
    <location>
        <begin position="135"/>
        <end position="208"/>
    </location>
</feature>
<proteinExistence type="predicted"/>
<name>A0A4P9WB06_9FUNG</name>